<protein>
    <submittedName>
        <fullName evidence="1">Uncharacterized protein</fullName>
    </submittedName>
</protein>
<dbReference type="Proteomes" id="UP001433508">
    <property type="component" value="Unassembled WGS sequence"/>
</dbReference>
<accession>A0ACC3SR44</accession>
<gene>
    <name evidence="1" type="ORF">V1525DRAFT_414160</name>
</gene>
<comment type="caution">
    <text evidence="1">The sequence shown here is derived from an EMBL/GenBank/DDBJ whole genome shotgun (WGS) entry which is preliminary data.</text>
</comment>
<reference evidence="2" key="1">
    <citation type="journal article" date="2024" name="Front. Bioeng. Biotechnol.">
        <title>Genome-scale model development and genomic sequencing of the oleaginous clade Lipomyces.</title>
        <authorList>
            <person name="Czajka J.J."/>
            <person name="Han Y."/>
            <person name="Kim J."/>
            <person name="Mondo S.J."/>
            <person name="Hofstad B.A."/>
            <person name="Robles A."/>
            <person name="Haridas S."/>
            <person name="Riley R."/>
            <person name="LaButti K."/>
            <person name="Pangilinan J."/>
            <person name="Andreopoulos W."/>
            <person name="Lipzen A."/>
            <person name="Yan J."/>
            <person name="Wang M."/>
            <person name="Ng V."/>
            <person name="Grigoriev I.V."/>
            <person name="Spatafora J.W."/>
            <person name="Magnuson J.K."/>
            <person name="Baker S.E."/>
            <person name="Pomraning K.R."/>
        </authorList>
    </citation>
    <scope>NUCLEOTIDE SEQUENCE [LARGE SCALE GENOMIC DNA]</scope>
    <source>
        <strain evidence="2">CBS 7786</strain>
    </source>
</reference>
<organism evidence="1 2">
    <name type="scientific">Lipomyces kononenkoae</name>
    <name type="common">Yeast</name>
    <dbReference type="NCBI Taxonomy" id="34357"/>
    <lineage>
        <taxon>Eukaryota</taxon>
        <taxon>Fungi</taxon>
        <taxon>Dikarya</taxon>
        <taxon>Ascomycota</taxon>
        <taxon>Saccharomycotina</taxon>
        <taxon>Lipomycetes</taxon>
        <taxon>Lipomycetales</taxon>
        <taxon>Lipomycetaceae</taxon>
        <taxon>Lipomyces</taxon>
    </lineage>
</organism>
<proteinExistence type="predicted"/>
<evidence type="ECO:0000313" key="1">
    <source>
        <dbReference type="EMBL" id="KAK9234094.1"/>
    </source>
</evidence>
<name>A0ACC3SR44_LIPKO</name>
<keyword evidence="2" id="KW-1185">Reference proteome</keyword>
<dbReference type="EMBL" id="MU971517">
    <property type="protein sequence ID" value="KAK9234094.1"/>
    <property type="molecule type" value="Genomic_DNA"/>
</dbReference>
<evidence type="ECO:0000313" key="2">
    <source>
        <dbReference type="Proteomes" id="UP001433508"/>
    </source>
</evidence>
<sequence>MVSYFTTPEPTVLPRDDIKPEIAEGEVNLIAKAWVEDFNNAVSTSNAATFDGLFAQDSFWRDVITFTNDFRTIAKGNIRQAANDRLPIVEARNAKITTPLPAVARPFVDVAFIEVHFTFDTKTGPSIGVAKLIPVDDKKYAAYILFTFLDGVHGHQPQLGIHRARGEHNTKKSYDDIRAAELENPNPDVIIVGGGHNGLETAVHLNAMGVRTLVVDRYARVGDNWRLRYQSLSLHDPVWANHLAYMPFPANWPVFTPAGKLANWLEHYVEVFEINVWTSATVVPEKTRYSPESGNWTVTVLRGGKDERTFTVSHVVMCTGLGGGYPKLPKPFPGQDSFKRPIVHSSQHGTGAHWSGKEVLVVGACTSGHDVSLDFCNYGADVTMLQRSPTFVMTVKNGMPILNGTLFSEQGPPTEIADRVVESTPKLIAKLYHKRLIPQIAYLDQDLLSGLEKAGFKVTQGEDGSGFLMLALRKAGGYYFDTGCSGKIVSGNIKVKQGEIDHFTDYSVVFKDGSSLSPEIVVFATGYTGFPDTVAQVLGAEYSKILNHIWGLDREGELRGVARDCGIPKVYFVVGGLAAARFSSKITALQIVAERVGLFGERYTIEAQQHSKLARIHY</sequence>